<organism evidence="3 4">
    <name type="scientific">Coprinopsis cinerea (strain Okayama-7 / 130 / ATCC MYA-4618 / FGSC 9003)</name>
    <name type="common">Inky cap fungus</name>
    <name type="synonym">Hormographiella aspergillata</name>
    <dbReference type="NCBI Taxonomy" id="240176"/>
    <lineage>
        <taxon>Eukaryota</taxon>
        <taxon>Fungi</taxon>
        <taxon>Dikarya</taxon>
        <taxon>Basidiomycota</taxon>
        <taxon>Agaricomycotina</taxon>
        <taxon>Agaricomycetes</taxon>
        <taxon>Agaricomycetidae</taxon>
        <taxon>Agaricales</taxon>
        <taxon>Agaricineae</taxon>
        <taxon>Psathyrellaceae</taxon>
        <taxon>Coprinopsis</taxon>
    </lineage>
</organism>
<dbReference type="GO" id="GO:0006264">
    <property type="term" value="P:mitochondrial DNA replication"/>
    <property type="evidence" value="ECO:0007669"/>
    <property type="project" value="TreeGrafter"/>
</dbReference>
<dbReference type="AlphaFoldDB" id="D6RMG8"/>
<dbReference type="GO" id="GO:0003697">
    <property type="term" value="F:single-stranded DNA binding"/>
    <property type="evidence" value="ECO:0007669"/>
    <property type="project" value="InterPro"/>
</dbReference>
<dbReference type="InParanoid" id="D6RMG8"/>
<keyword evidence="4" id="KW-1185">Reference proteome</keyword>
<reference evidence="3 4" key="1">
    <citation type="journal article" date="2010" name="Proc. Natl. Acad. Sci. U.S.A.">
        <title>Insights into evolution of multicellular fungi from the assembled chromosomes of the mushroom Coprinopsis cinerea (Coprinus cinereus).</title>
        <authorList>
            <person name="Stajich J.E."/>
            <person name="Wilke S.K."/>
            <person name="Ahren D."/>
            <person name="Au C.H."/>
            <person name="Birren B.W."/>
            <person name="Borodovsky M."/>
            <person name="Burns C."/>
            <person name="Canback B."/>
            <person name="Casselton L.A."/>
            <person name="Cheng C.K."/>
            <person name="Deng J."/>
            <person name="Dietrich F.S."/>
            <person name="Fargo D.C."/>
            <person name="Farman M.L."/>
            <person name="Gathman A.C."/>
            <person name="Goldberg J."/>
            <person name="Guigo R."/>
            <person name="Hoegger P.J."/>
            <person name="Hooker J.B."/>
            <person name="Huggins A."/>
            <person name="James T.Y."/>
            <person name="Kamada T."/>
            <person name="Kilaru S."/>
            <person name="Kodira C."/>
            <person name="Kues U."/>
            <person name="Kupfer D."/>
            <person name="Kwan H.S."/>
            <person name="Lomsadze A."/>
            <person name="Li W."/>
            <person name="Lilly W.W."/>
            <person name="Ma L.J."/>
            <person name="Mackey A.J."/>
            <person name="Manning G."/>
            <person name="Martin F."/>
            <person name="Muraguchi H."/>
            <person name="Natvig D.O."/>
            <person name="Palmerini H."/>
            <person name="Ramesh M.A."/>
            <person name="Rehmeyer C.J."/>
            <person name="Roe B.A."/>
            <person name="Shenoy N."/>
            <person name="Stanke M."/>
            <person name="Ter-Hovhannisyan V."/>
            <person name="Tunlid A."/>
            <person name="Velagapudi R."/>
            <person name="Vision T.J."/>
            <person name="Zeng Q."/>
            <person name="Zolan M.E."/>
            <person name="Pukkila P.J."/>
        </authorList>
    </citation>
    <scope>NUCLEOTIDE SEQUENCE [LARGE SCALE GENOMIC DNA]</scope>
    <source>
        <strain evidence="4">Okayama-7 / 130 / ATCC MYA-4618 / FGSC 9003</strain>
    </source>
</reference>
<dbReference type="RefSeq" id="XP_002911163.1">
    <property type="nucleotide sequence ID" value="XM_002911117.1"/>
</dbReference>
<keyword evidence="1 2" id="KW-0238">DNA-binding</keyword>
<evidence type="ECO:0000256" key="2">
    <source>
        <dbReference type="PROSITE-ProRule" id="PRU00252"/>
    </source>
</evidence>
<dbReference type="OMA" id="AFEMREN"/>
<protein>
    <recommendedName>
        <fullName evidence="5">Nucleic acid-binding protein</fullName>
    </recommendedName>
</protein>
<dbReference type="EMBL" id="AACS02000005">
    <property type="protein sequence ID" value="EFI27669.1"/>
    <property type="molecule type" value="Genomic_DNA"/>
</dbReference>
<proteinExistence type="predicted"/>
<dbReference type="SUPFAM" id="SSF50249">
    <property type="entry name" value="Nucleic acid-binding proteins"/>
    <property type="match status" value="1"/>
</dbReference>
<dbReference type="InterPro" id="IPR000424">
    <property type="entry name" value="Primosome_PriB/ssb"/>
</dbReference>
<dbReference type="OrthoDB" id="1078367at2759"/>
<dbReference type="PANTHER" id="PTHR10302:SF0">
    <property type="entry name" value="SINGLE-STRANDED DNA-BINDING PROTEIN, MITOCHONDRIAL"/>
    <property type="match status" value="1"/>
</dbReference>
<dbReference type="eggNOG" id="ENOG502S0M8">
    <property type="taxonomic scope" value="Eukaryota"/>
</dbReference>
<comment type="caution">
    <text evidence="3">The sequence shown here is derived from an EMBL/GenBank/DDBJ whole genome shotgun (WGS) entry which is preliminary data.</text>
</comment>
<evidence type="ECO:0008006" key="5">
    <source>
        <dbReference type="Google" id="ProtNLM"/>
    </source>
</evidence>
<dbReference type="VEuPathDB" id="FungiDB:CC1G_14594"/>
<dbReference type="CDD" id="cd04496">
    <property type="entry name" value="SSB_OBF"/>
    <property type="match status" value="1"/>
</dbReference>
<sequence>MLSALRSSFSRSSSRRTFTTSAVRRHDLAKLTLIGTLVRDPEPRVTKSEKEYVMYTVATQNYPPPPPDANGERHTASNFHRVLCFNEGASRYLKTLRKGSRVYVEANYEIREPEPGAEPSSPHGQRQIFLRHEMIRLLNAPRGERHPNEESSEQL</sequence>
<dbReference type="PANTHER" id="PTHR10302">
    <property type="entry name" value="SINGLE-STRANDED DNA-BINDING PROTEIN"/>
    <property type="match status" value="1"/>
</dbReference>
<dbReference type="GeneID" id="9378925"/>
<dbReference type="InterPro" id="IPR011344">
    <property type="entry name" value="ssDNA-bd"/>
</dbReference>
<evidence type="ECO:0000256" key="1">
    <source>
        <dbReference type="ARBA" id="ARBA00023125"/>
    </source>
</evidence>
<gene>
    <name evidence="3" type="ORF">CC1G_14594</name>
</gene>
<dbReference type="Proteomes" id="UP000001861">
    <property type="component" value="Unassembled WGS sequence"/>
</dbReference>
<dbReference type="Pfam" id="PF00436">
    <property type="entry name" value="SSB"/>
    <property type="match status" value="1"/>
</dbReference>
<evidence type="ECO:0000313" key="4">
    <source>
        <dbReference type="Proteomes" id="UP000001861"/>
    </source>
</evidence>
<dbReference type="Gene3D" id="2.40.50.140">
    <property type="entry name" value="Nucleic acid-binding proteins"/>
    <property type="match status" value="1"/>
</dbReference>
<dbReference type="KEGG" id="cci:CC1G_14594"/>
<dbReference type="PROSITE" id="PS50935">
    <property type="entry name" value="SSB"/>
    <property type="match status" value="1"/>
</dbReference>
<dbReference type="InterPro" id="IPR012340">
    <property type="entry name" value="NA-bd_OB-fold"/>
</dbReference>
<accession>D6RMG8</accession>
<name>D6RMG8_COPC7</name>
<dbReference type="GO" id="GO:0042645">
    <property type="term" value="C:mitochondrial nucleoid"/>
    <property type="evidence" value="ECO:0007669"/>
    <property type="project" value="TreeGrafter"/>
</dbReference>
<evidence type="ECO:0000313" key="3">
    <source>
        <dbReference type="EMBL" id="EFI27669.1"/>
    </source>
</evidence>
<dbReference type="FunCoup" id="D6RMG8">
    <property type="interactions" value="29"/>
</dbReference>
<dbReference type="HOGENOM" id="CLU_126647_2_0_1"/>
<dbReference type="STRING" id="240176.D6RMG8"/>